<dbReference type="AlphaFoldDB" id="A0A8H4K004"/>
<comment type="caution">
    <text evidence="5">The sequence shown here is derived from an EMBL/GenBank/DDBJ whole genome shotgun (WGS) entry which is preliminary data.</text>
</comment>
<keyword evidence="6" id="KW-1185">Reference proteome</keyword>
<organism evidence="5 6">
    <name type="scientific">Fusarium austroafricanum</name>
    <dbReference type="NCBI Taxonomy" id="2364996"/>
    <lineage>
        <taxon>Eukaryota</taxon>
        <taxon>Fungi</taxon>
        <taxon>Dikarya</taxon>
        <taxon>Ascomycota</taxon>
        <taxon>Pezizomycotina</taxon>
        <taxon>Sordariomycetes</taxon>
        <taxon>Hypocreomycetidae</taxon>
        <taxon>Hypocreales</taxon>
        <taxon>Nectriaceae</taxon>
        <taxon>Fusarium</taxon>
        <taxon>Fusarium concolor species complex</taxon>
    </lineage>
</organism>
<keyword evidence="1" id="KW-0677">Repeat</keyword>
<feature type="region of interest" description="Disordered" evidence="4">
    <location>
        <begin position="40"/>
        <end position="60"/>
    </location>
</feature>
<evidence type="ECO:0000313" key="6">
    <source>
        <dbReference type="Proteomes" id="UP000605986"/>
    </source>
</evidence>
<dbReference type="SMART" id="SM00248">
    <property type="entry name" value="ANK"/>
    <property type="match status" value="4"/>
</dbReference>
<dbReference type="OrthoDB" id="539213at2759"/>
<dbReference type="InterPro" id="IPR002110">
    <property type="entry name" value="Ankyrin_rpt"/>
</dbReference>
<evidence type="ECO:0000256" key="2">
    <source>
        <dbReference type="ARBA" id="ARBA00023043"/>
    </source>
</evidence>
<dbReference type="Proteomes" id="UP000605986">
    <property type="component" value="Unassembled WGS sequence"/>
</dbReference>
<dbReference type="InterPro" id="IPR036770">
    <property type="entry name" value="Ankyrin_rpt-contain_sf"/>
</dbReference>
<dbReference type="PANTHER" id="PTHR24198">
    <property type="entry name" value="ANKYRIN REPEAT AND PROTEIN KINASE DOMAIN-CONTAINING PROTEIN"/>
    <property type="match status" value="1"/>
</dbReference>
<dbReference type="GO" id="GO:0005737">
    <property type="term" value="C:cytoplasm"/>
    <property type="evidence" value="ECO:0007669"/>
    <property type="project" value="TreeGrafter"/>
</dbReference>
<feature type="region of interest" description="Disordered" evidence="4">
    <location>
        <begin position="110"/>
        <end position="140"/>
    </location>
</feature>
<feature type="region of interest" description="Disordered" evidence="4">
    <location>
        <begin position="317"/>
        <end position="337"/>
    </location>
</feature>
<reference evidence="5" key="1">
    <citation type="submission" date="2020-01" db="EMBL/GenBank/DDBJ databases">
        <title>Identification and distribution of gene clusters putatively required for synthesis of sphingolipid metabolism inhibitors in phylogenetically diverse species of the filamentous fungus Fusarium.</title>
        <authorList>
            <person name="Kim H.-S."/>
            <person name="Busman M."/>
            <person name="Brown D.W."/>
            <person name="Divon H."/>
            <person name="Uhlig S."/>
            <person name="Proctor R.H."/>
        </authorList>
    </citation>
    <scope>NUCLEOTIDE SEQUENCE</scope>
    <source>
        <strain evidence="5">NRRL 53441</strain>
    </source>
</reference>
<sequence>MLSLVINYKNRDDFSKTQDEVTEIRLVLKSVLKKLVRDATATEQRQRSESTLTRSIDTRLGSNTSDLDYHDAFRTWKDRSEDMIESIIDYPLDQEQRSKYVPSVYDAGSAPVTRSSTVMSREPVSSTSLPTLLETPEETPSHRAQEDVLIWCRQQGYPVDKPSFRCDISDDTVTGSLKGVSPIHQAIKRNNMHILKQMLSWPGCNVDVRLQVEGDNRTPFLLACSERNSHAVELLLTNNAQADATDHTNKTGLHLCQSSISTPEGTRVAKLLLESPKASALDIDARDQYGKTAAHIAARVGDTKMLKYLFVEKSGKKTANPNAKQEDGSTPLMVGLRSDNTSDKKKVIIDILAKAITNENREDVRKIAKKHCENSRGFNSRFLSLNAKYG</sequence>
<dbReference type="Pfam" id="PF00023">
    <property type="entry name" value="Ank"/>
    <property type="match status" value="1"/>
</dbReference>
<protein>
    <submittedName>
        <fullName evidence="5">Ankyrin repeat domain-containing protein 50</fullName>
    </submittedName>
</protein>
<feature type="repeat" description="ANK" evidence="3">
    <location>
        <begin position="215"/>
        <end position="247"/>
    </location>
</feature>
<name>A0A8H4K004_9HYPO</name>
<evidence type="ECO:0000313" key="5">
    <source>
        <dbReference type="EMBL" id="KAF4440064.1"/>
    </source>
</evidence>
<feature type="compositionally biased region" description="Low complexity" evidence="4">
    <location>
        <begin position="122"/>
        <end position="134"/>
    </location>
</feature>
<dbReference type="PANTHER" id="PTHR24198:SF165">
    <property type="entry name" value="ANKYRIN REPEAT-CONTAINING PROTEIN-RELATED"/>
    <property type="match status" value="1"/>
</dbReference>
<evidence type="ECO:0000256" key="3">
    <source>
        <dbReference type="PROSITE-ProRule" id="PRU00023"/>
    </source>
</evidence>
<dbReference type="Pfam" id="PF12796">
    <property type="entry name" value="Ank_2"/>
    <property type="match status" value="1"/>
</dbReference>
<dbReference type="SUPFAM" id="SSF48403">
    <property type="entry name" value="Ankyrin repeat"/>
    <property type="match status" value="1"/>
</dbReference>
<feature type="compositionally biased region" description="Polar residues" evidence="4">
    <location>
        <begin position="49"/>
        <end position="60"/>
    </location>
</feature>
<dbReference type="PROSITE" id="PS50088">
    <property type="entry name" value="ANK_REPEAT"/>
    <property type="match status" value="1"/>
</dbReference>
<evidence type="ECO:0000256" key="4">
    <source>
        <dbReference type="SAM" id="MobiDB-lite"/>
    </source>
</evidence>
<accession>A0A8H4K004</accession>
<evidence type="ECO:0000256" key="1">
    <source>
        <dbReference type="ARBA" id="ARBA00022737"/>
    </source>
</evidence>
<keyword evidence="2 3" id="KW-0040">ANK repeat</keyword>
<dbReference type="Gene3D" id="1.25.40.20">
    <property type="entry name" value="Ankyrin repeat-containing domain"/>
    <property type="match status" value="1"/>
</dbReference>
<gene>
    <name evidence="5" type="ORF">F53441_12386</name>
</gene>
<dbReference type="EMBL" id="JAADJG010000665">
    <property type="protein sequence ID" value="KAF4440064.1"/>
    <property type="molecule type" value="Genomic_DNA"/>
</dbReference>
<proteinExistence type="predicted"/>